<keyword evidence="1" id="KW-0238">DNA-binding</keyword>
<dbReference type="SUPFAM" id="SSF47413">
    <property type="entry name" value="lambda repressor-like DNA-binding domains"/>
    <property type="match status" value="1"/>
</dbReference>
<feature type="coiled-coil region" evidence="2">
    <location>
        <begin position="94"/>
        <end position="121"/>
    </location>
</feature>
<evidence type="ECO:0000259" key="3">
    <source>
        <dbReference type="PROSITE" id="PS50943"/>
    </source>
</evidence>
<evidence type="ECO:0000256" key="1">
    <source>
        <dbReference type="ARBA" id="ARBA00023125"/>
    </source>
</evidence>
<dbReference type="Pfam" id="PF01381">
    <property type="entry name" value="HTH_3"/>
    <property type="match status" value="1"/>
</dbReference>
<dbReference type="PANTHER" id="PTHR46797">
    <property type="entry name" value="HTH-TYPE TRANSCRIPTIONAL REGULATOR"/>
    <property type="match status" value="1"/>
</dbReference>
<dbReference type="PANTHER" id="PTHR46797:SF1">
    <property type="entry name" value="METHYLPHOSPHONATE SYNTHASE"/>
    <property type="match status" value="1"/>
</dbReference>
<dbReference type="AlphaFoldDB" id="A0A8J8JRR0"/>
<dbReference type="Gene3D" id="1.10.260.40">
    <property type="entry name" value="lambda repressor-like DNA-binding domains"/>
    <property type="match status" value="1"/>
</dbReference>
<organism evidence="4 5">
    <name type="scientific">Limnovirga soli</name>
    <dbReference type="NCBI Taxonomy" id="2656915"/>
    <lineage>
        <taxon>Bacteria</taxon>
        <taxon>Pseudomonadati</taxon>
        <taxon>Bacteroidota</taxon>
        <taxon>Chitinophagia</taxon>
        <taxon>Chitinophagales</taxon>
        <taxon>Chitinophagaceae</taxon>
        <taxon>Limnovirga</taxon>
    </lineage>
</organism>
<evidence type="ECO:0000313" key="4">
    <source>
        <dbReference type="EMBL" id="NNV53883.1"/>
    </source>
</evidence>
<gene>
    <name evidence="4" type="ORF">GD597_00335</name>
</gene>
<accession>A0A8J8JRR0</accession>
<dbReference type="Proteomes" id="UP000598971">
    <property type="component" value="Unassembled WGS sequence"/>
</dbReference>
<dbReference type="InterPro" id="IPR010982">
    <property type="entry name" value="Lambda_DNA-bd_dom_sf"/>
</dbReference>
<dbReference type="CDD" id="cd00093">
    <property type="entry name" value="HTH_XRE"/>
    <property type="match status" value="1"/>
</dbReference>
<proteinExistence type="predicted"/>
<keyword evidence="5" id="KW-1185">Reference proteome</keyword>
<dbReference type="PROSITE" id="PS50943">
    <property type="entry name" value="HTH_CROC1"/>
    <property type="match status" value="1"/>
</dbReference>
<dbReference type="GO" id="GO:0003700">
    <property type="term" value="F:DNA-binding transcription factor activity"/>
    <property type="evidence" value="ECO:0007669"/>
    <property type="project" value="TreeGrafter"/>
</dbReference>
<sequence length="129" mass="14512">METKHMYGSKIKAFRMMRGFSQEDMAGRLDITQATYSKIEGNKQRANADQLEKIAKELGVTIADITSNEPIVILNNASNHGAQGHIENFYADQKELYEKLVASKDDEIKSLKEMIQTLKDLVGSFGKKN</sequence>
<dbReference type="InterPro" id="IPR050807">
    <property type="entry name" value="TransReg_Diox_bact_type"/>
</dbReference>
<protein>
    <submittedName>
        <fullName evidence="4">Helix-turn-helix domain-containing protein</fullName>
    </submittedName>
</protein>
<name>A0A8J8JRR0_9BACT</name>
<comment type="caution">
    <text evidence="4">The sequence shown here is derived from an EMBL/GenBank/DDBJ whole genome shotgun (WGS) entry which is preliminary data.</text>
</comment>
<evidence type="ECO:0000256" key="2">
    <source>
        <dbReference type="SAM" id="Coils"/>
    </source>
</evidence>
<dbReference type="EMBL" id="WHPF01000001">
    <property type="protein sequence ID" value="NNV53883.1"/>
    <property type="molecule type" value="Genomic_DNA"/>
</dbReference>
<evidence type="ECO:0000313" key="5">
    <source>
        <dbReference type="Proteomes" id="UP000598971"/>
    </source>
</evidence>
<dbReference type="InterPro" id="IPR001387">
    <property type="entry name" value="Cro/C1-type_HTH"/>
</dbReference>
<reference evidence="4" key="1">
    <citation type="submission" date="2019-10" db="EMBL/GenBank/DDBJ databases">
        <title>Draft genome sequence of Panacibacter sp. KCS-6.</title>
        <authorList>
            <person name="Yim K.J."/>
        </authorList>
    </citation>
    <scope>NUCLEOTIDE SEQUENCE</scope>
    <source>
        <strain evidence="4">KCS-6</strain>
    </source>
</reference>
<dbReference type="GO" id="GO:0005829">
    <property type="term" value="C:cytosol"/>
    <property type="evidence" value="ECO:0007669"/>
    <property type="project" value="TreeGrafter"/>
</dbReference>
<dbReference type="SMART" id="SM00530">
    <property type="entry name" value="HTH_XRE"/>
    <property type="match status" value="1"/>
</dbReference>
<feature type="domain" description="HTH cro/C1-type" evidence="3">
    <location>
        <begin position="11"/>
        <end position="65"/>
    </location>
</feature>
<keyword evidence="2" id="KW-0175">Coiled coil</keyword>
<dbReference type="RefSeq" id="WP_171605801.1">
    <property type="nucleotide sequence ID" value="NZ_WHPF01000001.1"/>
</dbReference>
<dbReference type="GO" id="GO:0003677">
    <property type="term" value="F:DNA binding"/>
    <property type="evidence" value="ECO:0007669"/>
    <property type="project" value="UniProtKB-KW"/>
</dbReference>